<evidence type="ECO:0000256" key="1">
    <source>
        <dbReference type="ARBA" id="ARBA00023015"/>
    </source>
</evidence>
<name>A0A846WR19_9ACTN</name>
<organism evidence="6 7">
    <name type="scientific">Gordonia polyisoprenivorans</name>
    <dbReference type="NCBI Taxonomy" id="84595"/>
    <lineage>
        <taxon>Bacteria</taxon>
        <taxon>Bacillati</taxon>
        <taxon>Actinomycetota</taxon>
        <taxon>Actinomycetes</taxon>
        <taxon>Mycobacteriales</taxon>
        <taxon>Gordoniaceae</taxon>
        <taxon>Gordonia</taxon>
    </lineage>
</organism>
<evidence type="ECO:0000256" key="3">
    <source>
        <dbReference type="ARBA" id="ARBA00023163"/>
    </source>
</evidence>
<comment type="caution">
    <text evidence="6">The sequence shown here is derived from an EMBL/GenBank/DDBJ whole genome shotgun (WGS) entry which is preliminary data.</text>
</comment>
<dbReference type="GO" id="GO:0000976">
    <property type="term" value="F:transcription cis-regulatory region binding"/>
    <property type="evidence" value="ECO:0007669"/>
    <property type="project" value="TreeGrafter"/>
</dbReference>
<evidence type="ECO:0000259" key="5">
    <source>
        <dbReference type="PROSITE" id="PS50977"/>
    </source>
</evidence>
<dbReference type="InterPro" id="IPR001647">
    <property type="entry name" value="HTH_TetR"/>
</dbReference>
<gene>
    <name evidence="6" type="ORF">HGA05_16745</name>
</gene>
<dbReference type="SUPFAM" id="SSF46689">
    <property type="entry name" value="Homeodomain-like"/>
    <property type="match status" value="1"/>
</dbReference>
<dbReference type="Proteomes" id="UP000563898">
    <property type="component" value="Unassembled WGS sequence"/>
</dbReference>
<dbReference type="PANTHER" id="PTHR30055:SF234">
    <property type="entry name" value="HTH-TYPE TRANSCRIPTIONAL REGULATOR BETI"/>
    <property type="match status" value="1"/>
</dbReference>
<evidence type="ECO:0000256" key="4">
    <source>
        <dbReference type="PROSITE-ProRule" id="PRU00335"/>
    </source>
</evidence>
<reference evidence="6 7" key="1">
    <citation type="submission" date="2020-04" db="EMBL/GenBank/DDBJ databases">
        <title>MicrobeNet Type strains.</title>
        <authorList>
            <person name="Nicholson A.C."/>
        </authorList>
    </citation>
    <scope>NUCLEOTIDE SEQUENCE [LARGE SCALE GENOMIC DNA]</scope>
    <source>
        <strain evidence="6 7">ATCC BAA-14</strain>
    </source>
</reference>
<accession>A0A846WR19</accession>
<keyword evidence="3" id="KW-0804">Transcription</keyword>
<dbReference type="InterPro" id="IPR009057">
    <property type="entry name" value="Homeodomain-like_sf"/>
</dbReference>
<dbReference type="InterPro" id="IPR050109">
    <property type="entry name" value="HTH-type_TetR-like_transc_reg"/>
</dbReference>
<proteinExistence type="predicted"/>
<dbReference type="AlphaFoldDB" id="A0A846WR19"/>
<protein>
    <submittedName>
        <fullName evidence="6">TetR family transcriptional regulator</fullName>
    </submittedName>
</protein>
<feature type="DNA-binding region" description="H-T-H motif" evidence="4">
    <location>
        <begin position="24"/>
        <end position="43"/>
    </location>
</feature>
<sequence length="192" mass="20320">MRSRGKIIDATLSLIATEGFAGASIAAVAASAGVSRQTVYSIFGSREDLVSQALGELAITAMGAIHARLEGITDLTDYLVEFIVAGRSMAAADPALSMLMTSQESHPFFDDGAMSRTREVATQILHPIIVASPQYAPHVDDIVDMTALLSLSLVVVDDAARTDAELRAFLDRWLRPALEAMPTAAASTPSDE</sequence>
<dbReference type="EMBL" id="JAAXPC010000009">
    <property type="protein sequence ID" value="NKY03220.1"/>
    <property type="molecule type" value="Genomic_DNA"/>
</dbReference>
<dbReference type="Gene3D" id="1.10.357.10">
    <property type="entry name" value="Tetracycline Repressor, domain 2"/>
    <property type="match status" value="1"/>
</dbReference>
<dbReference type="RefSeq" id="WP_006368293.1">
    <property type="nucleotide sequence ID" value="NZ_CP073075.1"/>
</dbReference>
<feature type="domain" description="HTH tetR-type" evidence="5">
    <location>
        <begin position="1"/>
        <end position="61"/>
    </location>
</feature>
<dbReference type="PANTHER" id="PTHR30055">
    <property type="entry name" value="HTH-TYPE TRANSCRIPTIONAL REGULATOR RUTR"/>
    <property type="match status" value="1"/>
</dbReference>
<evidence type="ECO:0000256" key="2">
    <source>
        <dbReference type="ARBA" id="ARBA00023125"/>
    </source>
</evidence>
<dbReference type="PROSITE" id="PS50977">
    <property type="entry name" value="HTH_TETR_2"/>
    <property type="match status" value="1"/>
</dbReference>
<dbReference type="GO" id="GO:0003700">
    <property type="term" value="F:DNA-binding transcription factor activity"/>
    <property type="evidence" value="ECO:0007669"/>
    <property type="project" value="TreeGrafter"/>
</dbReference>
<evidence type="ECO:0000313" key="7">
    <source>
        <dbReference type="Proteomes" id="UP000563898"/>
    </source>
</evidence>
<keyword evidence="2 4" id="KW-0238">DNA-binding</keyword>
<dbReference type="Pfam" id="PF00440">
    <property type="entry name" value="TetR_N"/>
    <property type="match status" value="1"/>
</dbReference>
<keyword evidence="1" id="KW-0805">Transcription regulation</keyword>
<evidence type="ECO:0000313" key="6">
    <source>
        <dbReference type="EMBL" id="NKY03220.1"/>
    </source>
</evidence>
<dbReference type="PRINTS" id="PR00455">
    <property type="entry name" value="HTHTETR"/>
</dbReference>